<dbReference type="Proteomes" id="UP000177199">
    <property type="component" value="Unassembled WGS sequence"/>
</dbReference>
<evidence type="ECO:0000259" key="1">
    <source>
        <dbReference type="Pfam" id="PF18929"/>
    </source>
</evidence>
<dbReference type="InterPro" id="IPR043734">
    <property type="entry name" value="DUF5678"/>
</dbReference>
<gene>
    <name evidence="2" type="ORF">A3F29_02825</name>
</gene>
<evidence type="ECO:0000313" key="3">
    <source>
        <dbReference type="Proteomes" id="UP000177199"/>
    </source>
</evidence>
<name>A0A1F7HJE2_9BACT</name>
<reference evidence="2 3" key="1">
    <citation type="journal article" date="2016" name="Nat. Commun.">
        <title>Thousands of microbial genomes shed light on interconnected biogeochemical processes in an aquifer system.</title>
        <authorList>
            <person name="Anantharaman K."/>
            <person name="Brown C.T."/>
            <person name="Hug L.A."/>
            <person name="Sharon I."/>
            <person name="Castelle C.J."/>
            <person name="Probst A.J."/>
            <person name="Thomas B.C."/>
            <person name="Singh A."/>
            <person name="Wilkins M.J."/>
            <person name="Karaoz U."/>
            <person name="Brodie E.L."/>
            <person name="Williams K.H."/>
            <person name="Hubbard S.S."/>
            <person name="Banfield J.F."/>
        </authorList>
    </citation>
    <scope>NUCLEOTIDE SEQUENCE [LARGE SCALE GENOMIC DNA]</scope>
</reference>
<dbReference type="AlphaFoldDB" id="A0A1F7HJE2"/>
<feature type="domain" description="DUF5678" evidence="1">
    <location>
        <begin position="8"/>
        <end position="53"/>
    </location>
</feature>
<proteinExistence type="predicted"/>
<sequence>MTNLSAIQKKYKGMWVAFTDDLNSVIAASRDVKIAYKKALEKGYRKPTLFKVPLHIVPYVGVV</sequence>
<dbReference type="Pfam" id="PF18929">
    <property type="entry name" value="DUF5678"/>
    <property type="match status" value="1"/>
</dbReference>
<protein>
    <recommendedName>
        <fullName evidence="1">DUF5678 domain-containing protein</fullName>
    </recommendedName>
</protein>
<dbReference type="EMBL" id="MFZV01000009">
    <property type="protein sequence ID" value="OGK31339.1"/>
    <property type="molecule type" value="Genomic_DNA"/>
</dbReference>
<accession>A0A1F7HJE2</accession>
<comment type="caution">
    <text evidence="2">The sequence shown here is derived from an EMBL/GenBank/DDBJ whole genome shotgun (WGS) entry which is preliminary data.</text>
</comment>
<evidence type="ECO:0000313" key="2">
    <source>
        <dbReference type="EMBL" id="OGK31339.1"/>
    </source>
</evidence>
<organism evidence="2 3">
    <name type="scientific">Candidatus Roizmanbacteria bacterium RIFCSPHIGHO2_12_FULL_33_9</name>
    <dbReference type="NCBI Taxonomy" id="1802045"/>
    <lineage>
        <taxon>Bacteria</taxon>
        <taxon>Candidatus Roizmaniibacteriota</taxon>
    </lineage>
</organism>